<dbReference type="NCBIfam" id="TIGR00219">
    <property type="entry name" value="mreC"/>
    <property type="match status" value="1"/>
</dbReference>
<proteinExistence type="inferred from homology"/>
<dbReference type="Pfam" id="PF04085">
    <property type="entry name" value="MreC"/>
    <property type="match status" value="1"/>
</dbReference>
<evidence type="ECO:0000256" key="2">
    <source>
        <dbReference type="ARBA" id="ARBA00013855"/>
    </source>
</evidence>
<comment type="similarity">
    <text evidence="1 5">Belongs to the MreC family.</text>
</comment>
<dbReference type="InterPro" id="IPR055342">
    <property type="entry name" value="MreC_beta-barrel_core"/>
</dbReference>
<keyword evidence="6" id="KW-0175">Coiled coil</keyword>
<keyword evidence="3 5" id="KW-0133">Cell shape</keyword>
<dbReference type="OrthoDB" id="9792313at2"/>
<gene>
    <name evidence="8" type="primary">mreC</name>
    <name evidence="8" type="ORF">F8153_04485</name>
</gene>
<dbReference type="Gene3D" id="2.40.10.340">
    <property type="entry name" value="Rod shape-determining protein MreC, domain 1"/>
    <property type="match status" value="1"/>
</dbReference>
<dbReference type="InterPro" id="IPR042175">
    <property type="entry name" value="Cell/Rod_MreC_2"/>
</dbReference>
<evidence type="ECO:0000313" key="8">
    <source>
        <dbReference type="EMBL" id="KAB3531442.1"/>
    </source>
</evidence>
<dbReference type="Gene3D" id="2.40.10.350">
    <property type="entry name" value="Rod shape-determining protein MreC, domain 2"/>
    <property type="match status" value="1"/>
</dbReference>
<evidence type="ECO:0000256" key="1">
    <source>
        <dbReference type="ARBA" id="ARBA00009369"/>
    </source>
</evidence>
<dbReference type="InterPro" id="IPR007221">
    <property type="entry name" value="MreC"/>
</dbReference>
<evidence type="ECO:0000259" key="7">
    <source>
        <dbReference type="Pfam" id="PF04085"/>
    </source>
</evidence>
<dbReference type="AlphaFoldDB" id="A0A833M7W5"/>
<dbReference type="GO" id="GO:0005886">
    <property type="term" value="C:plasma membrane"/>
    <property type="evidence" value="ECO:0007669"/>
    <property type="project" value="TreeGrafter"/>
</dbReference>
<comment type="caution">
    <text evidence="8">The sequence shown here is derived from an EMBL/GenBank/DDBJ whole genome shotgun (WGS) entry which is preliminary data.</text>
</comment>
<evidence type="ECO:0000256" key="6">
    <source>
        <dbReference type="SAM" id="Coils"/>
    </source>
</evidence>
<organism evidence="8 9">
    <name type="scientific">Alkaliphilus serpentinus</name>
    <dbReference type="NCBI Taxonomy" id="1482731"/>
    <lineage>
        <taxon>Bacteria</taxon>
        <taxon>Bacillati</taxon>
        <taxon>Bacillota</taxon>
        <taxon>Clostridia</taxon>
        <taxon>Peptostreptococcales</taxon>
        <taxon>Natronincolaceae</taxon>
        <taxon>Alkaliphilus</taxon>
    </lineage>
</organism>
<name>A0A833M7W5_9FIRM</name>
<feature type="domain" description="Rod shape-determining protein MreC beta-barrel core" evidence="7">
    <location>
        <begin position="125"/>
        <end position="271"/>
    </location>
</feature>
<dbReference type="PANTHER" id="PTHR34138">
    <property type="entry name" value="CELL SHAPE-DETERMINING PROTEIN MREC"/>
    <property type="match status" value="1"/>
</dbReference>
<evidence type="ECO:0000256" key="3">
    <source>
        <dbReference type="ARBA" id="ARBA00022960"/>
    </source>
</evidence>
<sequence length="276" mass="30304">MRTAKDRTAMIVAIVAIILIIIMGVTAGQREGLTKIEEWVGNIISPVQGVFSTGVNALGEGFGSLFNFSKINKENKELKKQLEELQSEVINLRLERDELEELRSLRFTLNQFEEEENYQSMVANVIAKSPSNWFNVFTIDVGTMDGVTKDSIIVAANGLVGKVYEVGGNWAKVVSIIDNNSSVSFQILRDNSIQGIISGSISNELSGYLFDTMADVMIGDKLITSGIGIYPKGILIGEIKGINQSGNQLTKNIEIEPAVNFKRITKVLVMKPTVIE</sequence>
<evidence type="ECO:0000256" key="4">
    <source>
        <dbReference type="ARBA" id="ARBA00032089"/>
    </source>
</evidence>
<dbReference type="InterPro" id="IPR042177">
    <property type="entry name" value="Cell/Rod_1"/>
</dbReference>
<comment type="function">
    <text evidence="5">Involved in formation and maintenance of cell shape.</text>
</comment>
<dbReference type="PANTHER" id="PTHR34138:SF1">
    <property type="entry name" value="CELL SHAPE-DETERMINING PROTEIN MREC"/>
    <property type="match status" value="1"/>
</dbReference>
<dbReference type="Proteomes" id="UP000465601">
    <property type="component" value="Unassembled WGS sequence"/>
</dbReference>
<dbReference type="PIRSF" id="PIRSF038471">
    <property type="entry name" value="MreC"/>
    <property type="match status" value="1"/>
</dbReference>
<protein>
    <recommendedName>
        <fullName evidence="2 5">Cell shape-determining protein MreC</fullName>
    </recommendedName>
    <alternativeName>
        <fullName evidence="4 5">Cell shape protein MreC</fullName>
    </alternativeName>
</protein>
<evidence type="ECO:0000313" key="9">
    <source>
        <dbReference type="Proteomes" id="UP000465601"/>
    </source>
</evidence>
<dbReference type="EMBL" id="WBZB01000013">
    <property type="protein sequence ID" value="KAB3531442.1"/>
    <property type="molecule type" value="Genomic_DNA"/>
</dbReference>
<dbReference type="GO" id="GO:0008360">
    <property type="term" value="P:regulation of cell shape"/>
    <property type="evidence" value="ECO:0007669"/>
    <property type="project" value="UniProtKB-KW"/>
</dbReference>
<feature type="coiled-coil region" evidence="6">
    <location>
        <begin position="68"/>
        <end position="102"/>
    </location>
</feature>
<dbReference type="RefSeq" id="WP_151865169.1">
    <property type="nucleotide sequence ID" value="NZ_WBZB01000013.1"/>
</dbReference>
<accession>A0A833M7W5</accession>
<reference evidence="8 9" key="1">
    <citation type="submission" date="2019-10" db="EMBL/GenBank/DDBJ databases">
        <title>Alkaliphilus serpentinus sp. nov. and Alkaliphilus pronyensis sp. nov., two novel anaerobic alkaliphilic species isolated from the serpentinized-hosted hydrothermal field of the Prony Bay (New Caledonia).</title>
        <authorList>
            <person name="Postec A."/>
        </authorList>
    </citation>
    <scope>NUCLEOTIDE SEQUENCE [LARGE SCALE GENOMIC DNA]</scope>
    <source>
        <strain evidence="8 9">LacT</strain>
    </source>
</reference>
<keyword evidence="9" id="KW-1185">Reference proteome</keyword>
<evidence type="ECO:0000256" key="5">
    <source>
        <dbReference type="PIRNR" id="PIRNR038471"/>
    </source>
</evidence>